<evidence type="ECO:0000256" key="8">
    <source>
        <dbReference type="SAM" id="Phobius"/>
    </source>
</evidence>
<feature type="transmembrane region" description="Helical" evidence="8">
    <location>
        <begin position="302"/>
        <end position="324"/>
    </location>
</feature>
<evidence type="ECO:0000256" key="1">
    <source>
        <dbReference type="ARBA" id="ARBA00004651"/>
    </source>
</evidence>
<feature type="transmembrane region" description="Helical" evidence="8">
    <location>
        <begin position="358"/>
        <end position="380"/>
    </location>
</feature>
<feature type="transmembrane region" description="Helical" evidence="8">
    <location>
        <begin position="80"/>
        <end position="99"/>
    </location>
</feature>
<organism evidence="10 11">
    <name type="scientific">Pseudovibrio denitrificans</name>
    <dbReference type="NCBI Taxonomy" id="258256"/>
    <lineage>
        <taxon>Bacteria</taxon>
        <taxon>Pseudomonadati</taxon>
        <taxon>Pseudomonadota</taxon>
        <taxon>Alphaproteobacteria</taxon>
        <taxon>Hyphomicrobiales</taxon>
        <taxon>Stappiaceae</taxon>
        <taxon>Pseudovibrio</taxon>
    </lineage>
</organism>
<gene>
    <name evidence="10" type="ORF">SAMN05444141_102829</name>
</gene>
<evidence type="ECO:0000313" key="10">
    <source>
        <dbReference type="EMBL" id="SFT69184.1"/>
    </source>
</evidence>
<evidence type="ECO:0000256" key="6">
    <source>
        <dbReference type="ARBA" id="ARBA00022989"/>
    </source>
</evidence>
<evidence type="ECO:0000259" key="9">
    <source>
        <dbReference type="Pfam" id="PF13231"/>
    </source>
</evidence>
<keyword evidence="6 8" id="KW-1133">Transmembrane helix</keyword>
<dbReference type="Proteomes" id="UP000183371">
    <property type="component" value="Unassembled WGS sequence"/>
</dbReference>
<feature type="transmembrane region" description="Helical" evidence="8">
    <location>
        <begin position="136"/>
        <end position="154"/>
    </location>
</feature>
<dbReference type="GO" id="GO:0016763">
    <property type="term" value="F:pentosyltransferase activity"/>
    <property type="evidence" value="ECO:0007669"/>
    <property type="project" value="TreeGrafter"/>
</dbReference>
<keyword evidence="3 10" id="KW-0328">Glycosyltransferase</keyword>
<feature type="transmembrane region" description="Helical" evidence="8">
    <location>
        <begin position="12"/>
        <end position="31"/>
    </location>
</feature>
<dbReference type="InterPro" id="IPR050297">
    <property type="entry name" value="LipidA_mod_glycosyltrf_83"/>
</dbReference>
<evidence type="ECO:0000256" key="7">
    <source>
        <dbReference type="ARBA" id="ARBA00023136"/>
    </source>
</evidence>
<feature type="domain" description="Glycosyltransferase RgtA/B/C/D-like" evidence="9">
    <location>
        <begin position="61"/>
        <end position="222"/>
    </location>
</feature>
<feature type="transmembrane region" description="Helical" evidence="8">
    <location>
        <begin position="160"/>
        <end position="190"/>
    </location>
</feature>
<evidence type="ECO:0000313" key="11">
    <source>
        <dbReference type="Proteomes" id="UP000183371"/>
    </source>
</evidence>
<dbReference type="PANTHER" id="PTHR33908">
    <property type="entry name" value="MANNOSYLTRANSFERASE YKCB-RELATED"/>
    <property type="match status" value="1"/>
</dbReference>
<evidence type="ECO:0000256" key="3">
    <source>
        <dbReference type="ARBA" id="ARBA00022676"/>
    </source>
</evidence>
<evidence type="ECO:0000256" key="5">
    <source>
        <dbReference type="ARBA" id="ARBA00022692"/>
    </source>
</evidence>
<dbReference type="Pfam" id="PF13231">
    <property type="entry name" value="PMT_2"/>
    <property type="match status" value="1"/>
</dbReference>
<keyword evidence="11" id="KW-1185">Reference proteome</keyword>
<evidence type="ECO:0000256" key="2">
    <source>
        <dbReference type="ARBA" id="ARBA00022475"/>
    </source>
</evidence>
<dbReference type="InterPro" id="IPR038731">
    <property type="entry name" value="RgtA/B/C-like"/>
</dbReference>
<dbReference type="EMBL" id="FPBD01000002">
    <property type="protein sequence ID" value="SFT69184.1"/>
    <property type="molecule type" value="Genomic_DNA"/>
</dbReference>
<comment type="subcellular location">
    <subcellularLocation>
        <location evidence="1">Cell membrane</location>
        <topology evidence="1">Multi-pass membrane protein</topology>
    </subcellularLocation>
</comment>
<keyword evidence="5 8" id="KW-0812">Transmembrane</keyword>
<accession>A0A1I7A2M2</accession>
<sequence length="522" mass="58114">MPEETVSTRFWWRPAGVVVLIAGYLLLHLLLRGTFSPTLSTDDMFENVFVQELKLGYQVRQPPVYEWLLYGVQKIFGPTIWSFLVLKYSLVLCFALFLYGVARQAIANEKLAALAVFSWVAFYQIGFNLHEGVTHTAVLMAASAATVYCFLWVLRDKTVGAAVCLGLAVGFGMLSKHSYVLVPAAMFLAALSDRHWRGQIRLPLLVASGVIAVLLYSPYLYWVVSSEQALVGSALNVMREGEQGSDVTRILTGELRLLTSLLGFSAPFLPLVLLLFFPALFGKGKVRERTASDAEMYRVGQLLQRALLISLALAFTGVLLSGAQYIKERHMHPVLLLLPLVIFFQISRRTYAARSVKIYSSVLAVLVLVVLGIRISGFLAPDKKMCGGYCRHMKPYEDLGEQLKAQFPEAAQATIVSLDEYTGGNLRVTLPDARHIIQSFQPSTDQRTDCFIVWDMGDDGTNRGIQTALSSSGFASSKTPPHDKTLRSHQIDVSWPHLWKKENFRKTTFGIAKVDSDSEICR</sequence>
<dbReference type="GO" id="GO:0009103">
    <property type="term" value="P:lipopolysaccharide biosynthetic process"/>
    <property type="evidence" value="ECO:0007669"/>
    <property type="project" value="UniProtKB-ARBA"/>
</dbReference>
<dbReference type="PANTHER" id="PTHR33908:SF11">
    <property type="entry name" value="MEMBRANE PROTEIN"/>
    <property type="match status" value="1"/>
</dbReference>
<feature type="transmembrane region" description="Helical" evidence="8">
    <location>
        <begin position="330"/>
        <end position="346"/>
    </location>
</feature>
<proteinExistence type="predicted"/>
<dbReference type="GO" id="GO:0005886">
    <property type="term" value="C:plasma membrane"/>
    <property type="evidence" value="ECO:0007669"/>
    <property type="project" value="UniProtKB-SubCell"/>
</dbReference>
<keyword evidence="4 10" id="KW-0808">Transferase</keyword>
<feature type="transmembrane region" description="Helical" evidence="8">
    <location>
        <begin position="202"/>
        <end position="222"/>
    </location>
</feature>
<name>A0A1I7A2M2_9HYPH</name>
<dbReference type="AlphaFoldDB" id="A0A1I7A2M2"/>
<keyword evidence="7 8" id="KW-0472">Membrane</keyword>
<keyword evidence="2" id="KW-1003">Cell membrane</keyword>
<dbReference type="RefSeq" id="WP_054784824.1">
    <property type="nucleotide sequence ID" value="NZ_FPBD01000002.1"/>
</dbReference>
<evidence type="ECO:0000256" key="4">
    <source>
        <dbReference type="ARBA" id="ARBA00022679"/>
    </source>
</evidence>
<reference evidence="11" key="1">
    <citation type="submission" date="2016-10" db="EMBL/GenBank/DDBJ databases">
        <authorList>
            <person name="Varghese N."/>
            <person name="Submissions S."/>
        </authorList>
    </citation>
    <scope>NUCLEOTIDE SEQUENCE [LARGE SCALE GENOMIC DNA]</scope>
    <source>
        <strain evidence="11">DSM 17465</strain>
    </source>
</reference>
<feature type="transmembrane region" description="Helical" evidence="8">
    <location>
        <begin position="261"/>
        <end position="281"/>
    </location>
</feature>
<protein>
    <submittedName>
        <fullName evidence="10">Dolichyl-phosphate-mannose-protein mannosyltransferase</fullName>
    </submittedName>
</protein>